<dbReference type="Proteomes" id="UP000255295">
    <property type="component" value="Unassembled WGS sequence"/>
</dbReference>
<accession>A0AAJ4ZV33</accession>
<reference evidence="1 2" key="1">
    <citation type="submission" date="2018-06" db="EMBL/GenBank/DDBJ databases">
        <authorList>
            <consortium name="Pathogen Informatics"/>
            <person name="Doyle S."/>
        </authorList>
    </citation>
    <scope>NUCLEOTIDE SEQUENCE [LARGE SCALE GENOMIC DNA]</scope>
    <source>
        <strain evidence="1 2">NCTC10338</strain>
    </source>
</reference>
<sequence>MSNLQPISSEELVKFEEVRNGDKITVIRC</sequence>
<protein>
    <submittedName>
        <fullName evidence="1">Uncharacterized protein</fullName>
    </submittedName>
</protein>
<dbReference type="EMBL" id="UFSZ01000001">
    <property type="protein sequence ID" value="SUV17090.1"/>
    <property type="molecule type" value="Genomic_DNA"/>
</dbReference>
<evidence type="ECO:0000313" key="2">
    <source>
        <dbReference type="Proteomes" id="UP000255295"/>
    </source>
</evidence>
<comment type="caution">
    <text evidence="1">The sequence shown here is derived from an EMBL/GenBank/DDBJ whole genome shotgun (WGS) entry which is preliminary data.</text>
</comment>
<organism evidence="1 2">
    <name type="scientific">Lysinibacillus sphaericus</name>
    <name type="common">Bacillus sphaericus</name>
    <dbReference type="NCBI Taxonomy" id="1421"/>
    <lineage>
        <taxon>Bacteria</taxon>
        <taxon>Bacillati</taxon>
        <taxon>Bacillota</taxon>
        <taxon>Bacilli</taxon>
        <taxon>Bacillales</taxon>
        <taxon>Bacillaceae</taxon>
        <taxon>Lysinibacillus</taxon>
    </lineage>
</organism>
<dbReference type="AlphaFoldDB" id="A0AAJ4ZV33"/>
<name>A0AAJ4ZV33_LYSSH</name>
<evidence type="ECO:0000313" key="1">
    <source>
        <dbReference type="EMBL" id="SUV17090.1"/>
    </source>
</evidence>
<gene>
    <name evidence="1" type="ORF">NCTC10338_02178</name>
</gene>
<proteinExistence type="predicted"/>